<evidence type="ECO:0000313" key="2">
    <source>
        <dbReference type="Proteomes" id="UP001565369"/>
    </source>
</evidence>
<dbReference type="EMBL" id="JBGBZJ010000001">
    <property type="protein sequence ID" value="MEY9451118.1"/>
    <property type="molecule type" value="Genomic_DNA"/>
</dbReference>
<accession>A0ABV4FHR7</accession>
<dbReference type="Proteomes" id="UP001565369">
    <property type="component" value="Unassembled WGS sequence"/>
</dbReference>
<gene>
    <name evidence="1" type="ORF">ABIG07_000066</name>
</gene>
<sequence length="362" mass="41099">MSATPLRIPDATSIEAVLAGLDPASVDADLMPALAAAFPSFDFSVARVDDDYWRDTRSVIRPDCTRAGELRQWMTAELAKDGGDIKALWTRLKDTDLQITEWRGTSAFVFAPTGPGAGDYIQIALGREIEWRAGPIVNPDYRPWGEEDLLDPSWSRQSLPETDRLAGPVYRLLDRAGGAFVHIRSFLDRCSRVERDKREAKRPEMERRVIREVGPQGTRETPFLEAVPDWFDYVPREVRFFQDWEGSSAGAHRVFEHWALDVRDYTHKGEREVGFIPRPLKPPKERLLMASDVSVHLLMDRIEAVDSEVGLSFGWFFLMTHGHWVDPAVGQAIAQGLKAQRVRLPDPDARVLLRWADRSYGF</sequence>
<comment type="caution">
    <text evidence="1">The sequence shown here is derived from an EMBL/GenBank/DDBJ whole genome shotgun (WGS) entry which is preliminary data.</text>
</comment>
<protein>
    <submittedName>
        <fullName evidence="1">Uncharacterized protein</fullName>
    </submittedName>
</protein>
<proteinExistence type="predicted"/>
<name>A0ABV4FHR7_9BRAD</name>
<organism evidence="1 2">
    <name type="scientific">Bradyrhizobium ottawaense</name>
    <dbReference type="NCBI Taxonomy" id="931866"/>
    <lineage>
        <taxon>Bacteria</taxon>
        <taxon>Pseudomonadati</taxon>
        <taxon>Pseudomonadota</taxon>
        <taxon>Alphaproteobacteria</taxon>
        <taxon>Hyphomicrobiales</taxon>
        <taxon>Nitrobacteraceae</taxon>
        <taxon>Bradyrhizobium</taxon>
    </lineage>
</organism>
<dbReference type="RefSeq" id="WP_370091407.1">
    <property type="nucleotide sequence ID" value="NZ_JBGBZG010000001.1"/>
</dbReference>
<reference evidence="1 2" key="1">
    <citation type="submission" date="2024-07" db="EMBL/GenBank/DDBJ databases">
        <title>Genomic Encyclopedia of Type Strains, Phase V (KMG-V): Genome sequencing to study the core and pangenomes of soil and plant-associated prokaryotes.</title>
        <authorList>
            <person name="Whitman W."/>
        </authorList>
    </citation>
    <scope>NUCLEOTIDE SEQUENCE [LARGE SCALE GENOMIC DNA]</scope>
    <source>
        <strain evidence="1 2">USDA 152</strain>
    </source>
</reference>
<keyword evidence="2" id="KW-1185">Reference proteome</keyword>
<evidence type="ECO:0000313" key="1">
    <source>
        <dbReference type="EMBL" id="MEY9451118.1"/>
    </source>
</evidence>